<dbReference type="InterPro" id="IPR048910">
    <property type="entry name" value="Bflower_2"/>
</dbReference>
<gene>
    <name evidence="1" type="ORF">E2R66_20325</name>
</gene>
<comment type="caution">
    <text evidence="1">The sequence shown here is derived from an EMBL/GenBank/DDBJ whole genome shotgun (WGS) entry which is preliminary data.</text>
</comment>
<dbReference type="OrthoDB" id="1409548at2"/>
<accession>A0A4Y8S8W9</accession>
<sequence>MNQLKSVIYSILIITTMVFTARAQQHQMATQQLMIDGKGGIYSHDGTKLGYIDRDNVARNNAGNRVYAIDKNGNVVDAQGKNLGKAGKNGVYYSVAGETILSVKDLDADKCAILDPKGHSYGTVHKNYKQHACAVHCFFLEKKAKK</sequence>
<name>A0A4Y8S8W9_9SPHI</name>
<dbReference type="Proteomes" id="UP000297540">
    <property type="component" value="Unassembled WGS sequence"/>
</dbReference>
<evidence type="ECO:0000313" key="1">
    <source>
        <dbReference type="EMBL" id="TFF35091.1"/>
    </source>
</evidence>
<proteinExistence type="predicted"/>
<evidence type="ECO:0008006" key="3">
    <source>
        <dbReference type="Google" id="ProtNLM"/>
    </source>
</evidence>
<reference evidence="1 2" key="1">
    <citation type="journal article" date="2017" name="Int. J. Syst. Evol. Microbiol.">
        <title>Mucilaginibacterpsychrotolerans sp. nov., isolated from peatlands.</title>
        <authorList>
            <person name="Deng Y."/>
            <person name="Shen L."/>
            <person name="Xu B."/>
            <person name="Liu Y."/>
            <person name="Gu Z."/>
            <person name="Liu H."/>
            <person name="Zhou Y."/>
        </authorList>
    </citation>
    <scope>NUCLEOTIDE SEQUENCE [LARGE SCALE GENOMIC DNA]</scope>
    <source>
        <strain evidence="1 2">NH7-4</strain>
    </source>
</reference>
<dbReference type="RefSeq" id="WP_133234020.1">
    <property type="nucleotide sequence ID" value="NZ_SOZE01000024.1"/>
</dbReference>
<protein>
    <recommendedName>
        <fullName evidence="3">WG repeat-containing protein</fullName>
    </recommendedName>
</protein>
<dbReference type="Pfam" id="PF21785">
    <property type="entry name" value="Bflower_2"/>
    <property type="match status" value="1"/>
</dbReference>
<keyword evidence="2" id="KW-1185">Reference proteome</keyword>
<organism evidence="1 2">
    <name type="scientific">Mucilaginibacter psychrotolerans</name>
    <dbReference type="NCBI Taxonomy" id="1524096"/>
    <lineage>
        <taxon>Bacteria</taxon>
        <taxon>Pseudomonadati</taxon>
        <taxon>Bacteroidota</taxon>
        <taxon>Sphingobacteriia</taxon>
        <taxon>Sphingobacteriales</taxon>
        <taxon>Sphingobacteriaceae</taxon>
        <taxon>Mucilaginibacter</taxon>
    </lineage>
</organism>
<dbReference type="AlphaFoldDB" id="A0A4Y8S8W9"/>
<dbReference type="EMBL" id="SOZE01000024">
    <property type="protein sequence ID" value="TFF35091.1"/>
    <property type="molecule type" value="Genomic_DNA"/>
</dbReference>
<evidence type="ECO:0000313" key="2">
    <source>
        <dbReference type="Proteomes" id="UP000297540"/>
    </source>
</evidence>